<organism evidence="2 3">
    <name type="scientific">Candidatus Abyssobacteria bacterium SURF_17</name>
    <dbReference type="NCBI Taxonomy" id="2093361"/>
    <lineage>
        <taxon>Bacteria</taxon>
        <taxon>Pseudomonadati</taxon>
        <taxon>Candidatus Hydrogenedentota</taxon>
        <taxon>Candidatus Abyssobacteria</taxon>
    </lineage>
</organism>
<protein>
    <recommendedName>
        <fullName evidence="4">Molecular chaperone TorD</fullName>
    </recommendedName>
</protein>
<evidence type="ECO:0000256" key="1">
    <source>
        <dbReference type="ARBA" id="ARBA00023186"/>
    </source>
</evidence>
<dbReference type="EMBL" id="QZKI01000013">
    <property type="protein sequence ID" value="RJP74595.1"/>
    <property type="molecule type" value="Genomic_DNA"/>
</dbReference>
<sequence>MGRQPESGRLAQDAHRMGTAQIGRRVMSGMKELLEAGANWKFLSLLFRRPSHEVALAAQGLLEEVEPALRADACAVATLLADSCSEAAYHAVLGSGGHVSPYESDYQNDGVRDKGVIIADVAAFYRAFGFETSKEMRDVPDHVAIELAFVSYLKLKQAFALMDENYGAVEICREAEEKFLSEHVLTWLRRFLERVREHAANDFYEKAARMAERFLAGKEGVASATRDPEGFSP</sequence>
<dbReference type="InterPro" id="IPR036411">
    <property type="entry name" value="TorD-like_sf"/>
</dbReference>
<keyword evidence="1" id="KW-0143">Chaperone</keyword>
<dbReference type="InterPro" id="IPR050289">
    <property type="entry name" value="TorD/DmsD_chaperones"/>
</dbReference>
<dbReference type="PANTHER" id="PTHR34227">
    <property type="entry name" value="CHAPERONE PROTEIN YCDY"/>
    <property type="match status" value="1"/>
</dbReference>
<dbReference type="InterPro" id="IPR020945">
    <property type="entry name" value="DMSO/NO3_reduct_chaperone"/>
</dbReference>
<reference evidence="2 3" key="1">
    <citation type="journal article" date="2017" name="ISME J.">
        <title>Energy and carbon metabolisms in a deep terrestrial subsurface fluid microbial community.</title>
        <authorList>
            <person name="Momper L."/>
            <person name="Jungbluth S.P."/>
            <person name="Lee M.D."/>
            <person name="Amend J.P."/>
        </authorList>
    </citation>
    <scope>NUCLEOTIDE SEQUENCE [LARGE SCALE GENOMIC DNA]</scope>
    <source>
        <strain evidence="2">SURF_17</strain>
    </source>
</reference>
<dbReference type="AlphaFoldDB" id="A0A419F870"/>
<dbReference type="SUPFAM" id="SSF89155">
    <property type="entry name" value="TorD-like"/>
    <property type="match status" value="1"/>
</dbReference>
<dbReference type="Proteomes" id="UP000285961">
    <property type="component" value="Unassembled WGS sequence"/>
</dbReference>
<evidence type="ECO:0000313" key="3">
    <source>
        <dbReference type="Proteomes" id="UP000285961"/>
    </source>
</evidence>
<evidence type="ECO:0000313" key="2">
    <source>
        <dbReference type="EMBL" id="RJP74595.1"/>
    </source>
</evidence>
<dbReference type="Gene3D" id="1.10.3480.10">
    <property type="entry name" value="TorD-like"/>
    <property type="match status" value="1"/>
</dbReference>
<comment type="caution">
    <text evidence="2">The sequence shown here is derived from an EMBL/GenBank/DDBJ whole genome shotgun (WGS) entry which is preliminary data.</text>
</comment>
<gene>
    <name evidence="2" type="ORF">C4532_01905</name>
</gene>
<accession>A0A419F870</accession>
<evidence type="ECO:0008006" key="4">
    <source>
        <dbReference type="Google" id="ProtNLM"/>
    </source>
</evidence>
<name>A0A419F870_9BACT</name>
<dbReference type="Pfam" id="PF02613">
    <property type="entry name" value="Nitrate_red_del"/>
    <property type="match status" value="1"/>
</dbReference>
<dbReference type="PANTHER" id="PTHR34227:SF1">
    <property type="entry name" value="DIMETHYL SULFOXIDE REDUCTASE CHAPERONE-RELATED"/>
    <property type="match status" value="1"/>
</dbReference>
<proteinExistence type="predicted"/>